<keyword evidence="2" id="KW-0472">Membrane</keyword>
<dbReference type="EMBL" id="QUSM01000002">
    <property type="protein sequence ID" value="RGD75509.1"/>
    <property type="molecule type" value="Genomic_DNA"/>
</dbReference>
<evidence type="ECO:0000313" key="4">
    <source>
        <dbReference type="Proteomes" id="UP000261212"/>
    </source>
</evidence>
<organism evidence="3 4">
    <name type="scientific">Anaerofustis stercorihominis</name>
    <dbReference type="NCBI Taxonomy" id="214853"/>
    <lineage>
        <taxon>Bacteria</taxon>
        <taxon>Bacillati</taxon>
        <taxon>Bacillota</taxon>
        <taxon>Clostridia</taxon>
        <taxon>Eubacteriales</taxon>
        <taxon>Eubacteriaceae</taxon>
        <taxon>Anaerofustis</taxon>
    </lineage>
</organism>
<feature type="coiled-coil region" evidence="1">
    <location>
        <begin position="104"/>
        <end position="171"/>
    </location>
</feature>
<dbReference type="RefSeq" id="WP_117531744.1">
    <property type="nucleotide sequence ID" value="NZ_QUSM01000002.1"/>
</dbReference>
<gene>
    <name evidence="3" type="ORF">DW687_04065</name>
</gene>
<evidence type="ECO:0000313" key="3">
    <source>
        <dbReference type="EMBL" id="RGD75509.1"/>
    </source>
</evidence>
<keyword evidence="2" id="KW-0812">Transmembrane</keyword>
<protein>
    <submittedName>
        <fullName evidence="3">Uncharacterized protein</fullName>
    </submittedName>
</protein>
<evidence type="ECO:0000256" key="2">
    <source>
        <dbReference type="SAM" id="Phobius"/>
    </source>
</evidence>
<name>A0A3E3E2W1_9FIRM</name>
<accession>A0A3E3E2W1</accession>
<sequence length="392" mass="44084">MKTTKKKIKVKKTLKVKKKKTDLQKNDIFKEQENSNLNDNANEINSNNVEILVKDNDIPKVDKIEDEINIVKTIEENPLESLLKELEEENKTNNIKSVKEDDPLEKTLIEIDKLEHLVDETIDDIKVKEISEDNKDIEKDETIISQVDEIKKELNELENELKEDIPKHKKKTKKRNIIVAICSVLIIAIISSIGGYYIIKTKSEEKEAMKVASIAKTAKEVNVANTLRNHTAKKVKKQKNIPSYSLSEIHKLDMSKPSGVTAADLKLITRQGLVGLEQAFVNAEKKYKVNALFLVAIASLESANGTICFKPNNMFGYGSKGYPSKEANIYDVADGIGNGYLKPGSGLYSGKTISDVNKRYASSSTWDTKVANNMHKYYSVISARRKAALKKL</sequence>
<dbReference type="AlphaFoldDB" id="A0A3E3E2W1"/>
<proteinExistence type="predicted"/>
<keyword evidence="2" id="KW-1133">Transmembrane helix</keyword>
<comment type="caution">
    <text evidence="3">The sequence shown here is derived from an EMBL/GenBank/DDBJ whole genome shotgun (WGS) entry which is preliminary data.</text>
</comment>
<keyword evidence="1" id="KW-0175">Coiled coil</keyword>
<dbReference type="Proteomes" id="UP000261212">
    <property type="component" value="Unassembled WGS sequence"/>
</dbReference>
<dbReference type="GO" id="GO:0004040">
    <property type="term" value="F:amidase activity"/>
    <property type="evidence" value="ECO:0007669"/>
    <property type="project" value="InterPro"/>
</dbReference>
<reference evidence="3 4" key="1">
    <citation type="submission" date="2018-08" db="EMBL/GenBank/DDBJ databases">
        <title>A genome reference for cultivated species of the human gut microbiota.</title>
        <authorList>
            <person name="Zou Y."/>
            <person name="Xue W."/>
            <person name="Luo G."/>
        </authorList>
    </citation>
    <scope>NUCLEOTIDE SEQUENCE [LARGE SCALE GENOMIC DNA]</scope>
    <source>
        <strain evidence="3 4">AM25-6</strain>
    </source>
</reference>
<dbReference type="Gene3D" id="1.10.530.10">
    <property type="match status" value="1"/>
</dbReference>
<feature type="transmembrane region" description="Helical" evidence="2">
    <location>
        <begin position="177"/>
        <end position="199"/>
    </location>
</feature>
<evidence type="ECO:0000256" key="1">
    <source>
        <dbReference type="SAM" id="Coils"/>
    </source>
</evidence>